<gene>
    <name evidence="1" type="ORF">POCTA_138.1.T0190069</name>
</gene>
<comment type="caution">
    <text evidence="1">The sequence shown here is derived from an EMBL/GenBank/DDBJ whole genome shotgun (WGS) entry which is preliminary data.</text>
</comment>
<dbReference type="OrthoDB" id="300782at2759"/>
<evidence type="ECO:0000313" key="1">
    <source>
        <dbReference type="EMBL" id="CAD8146713.1"/>
    </source>
</evidence>
<organism evidence="1 2">
    <name type="scientific">Paramecium octaurelia</name>
    <dbReference type="NCBI Taxonomy" id="43137"/>
    <lineage>
        <taxon>Eukaryota</taxon>
        <taxon>Sar</taxon>
        <taxon>Alveolata</taxon>
        <taxon>Ciliophora</taxon>
        <taxon>Intramacronucleata</taxon>
        <taxon>Oligohymenophorea</taxon>
        <taxon>Peniculida</taxon>
        <taxon>Parameciidae</taxon>
        <taxon>Paramecium</taxon>
    </lineage>
</organism>
<accession>A0A8S1T336</accession>
<sequence length="155" mass="18532">MISQQLKAGFYDNSIPKFKIQLTNRPTYEKQSMNLRKKMQIGIQKESTQIQQLQKQQNHLWRLRVQNTQEYHKKQCNLIFRSNTINIKNSNSLNSQKYVHLIYNSPQKAITERGRQQKPNEIGLINRSLDCQNMTEILNDRNQIYKRRTLRLSLV</sequence>
<protein>
    <submittedName>
        <fullName evidence="1">Uncharacterized protein</fullName>
    </submittedName>
</protein>
<dbReference type="AlphaFoldDB" id="A0A8S1T336"/>
<dbReference type="Proteomes" id="UP000683925">
    <property type="component" value="Unassembled WGS sequence"/>
</dbReference>
<evidence type="ECO:0000313" key="2">
    <source>
        <dbReference type="Proteomes" id="UP000683925"/>
    </source>
</evidence>
<proteinExistence type="predicted"/>
<dbReference type="EMBL" id="CAJJDP010000019">
    <property type="protein sequence ID" value="CAD8146713.1"/>
    <property type="molecule type" value="Genomic_DNA"/>
</dbReference>
<name>A0A8S1T336_PAROT</name>
<reference evidence="1" key="1">
    <citation type="submission" date="2021-01" db="EMBL/GenBank/DDBJ databases">
        <authorList>
            <consortium name="Genoscope - CEA"/>
            <person name="William W."/>
        </authorList>
    </citation>
    <scope>NUCLEOTIDE SEQUENCE</scope>
</reference>
<dbReference type="OMA" id="QKPNEIG"/>
<keyword evidence="2" id="KW-1185">Reference proteome</keyword>